<evidence type="ECO:0000256" key="1">
    <source>
        <dbReference type="SAM" id="Phobius"/>
    </source>
</evidence>
<keyword evidence="3" id="KW-1185">Reference proteome</keyword>
<sequence>MLYGMRLAAAGQVRPYLVAWTVTGLTAAAALRAVAARVPLHGPDVLAVILTFMGTRLRAFSRSRRCLASRPQPH</sequence>
<name>A0ABN3QEE0_9ACTN</name>
<dbReference type="EMBL" id="BAAARJ010000014">
    <property type="protein sequence ID" value="GAA2624275.1"/>
    <property type="molecule type" value="Genomic_DNA"/>
</dbReference>
<organism evidence="2 3">
    <name type="scientific">Streptomyces axinellae</name>
    <dbReference type="NCBI Taxonomy" id="552788"/>
    <lineage>
        <taxon>Bacteria</taxon>
        <taxon>Bacillati</taxon>
        <taxon>Actinomycetota</taxon>
        <taxon>Actinomycetes</taxon>
        <taxon>Kitasatosporales</taxon>
        <taxon>Streptomycetaceae</taxon>
        <taxon>Streptomyces</taxon>
    </lineage>
</organism>
<comment type="caution">
    <text evidence="2">The sequence shown here is derived from an EMBL/GenBank/DDBJ whole genome shotgun (WGS) entry which is preliminary data.</text>
</comment>
<accession>A0ABN3QEE0</accession>
<evidence type="ECO:0000313" key="3">
    <source>
        <dbReference type="Proteomes" id="UP001501447"/>
    </source>
</evidence>
<feature type="transmembrane region" description="Helical" evidence="1">
    <location>
        <begin position="45"/>
        <end position="61"/>
    </location>
</feature>
<keyword evidence="1" id="KW-0472">Membrane</keyword>
<evidence type="ECO:0000313" key="2">
    <source>
        <dbReference type="EMBL" id="GAA2624275.1"/>
    </source>
</evidence>
<protein>
    <submittedName>
        <fullName evidence="2">Uncharacterized protein</fullName>
    </submittedName>
</protein>
<keyword evidence="1" id="KW-0812">Transmembrane</keyword>
<reference evidence="2 3" key="1">
    <citation type="journal article" date="2019" name="Int. J. Syst. Evol. Microbiol.">
        <title>The Global Catalogue of Microorganisms (GCM) 10K type strain sequencing project: providing services to taxonomists for standard genome sequencing and annotation.</title>
        <authorList>
            <consortium name="The Broad Institute Genomics Platform"/>
            <consortium name="The Broad Institute Genome Sequencing Center for Infectious Disease"/>
            <person name="Wu L."/>
            <person name="Ma J."/>
        </authorList>
    </citation>
    <scope>NUCLEOTIDE SEQUENCE [LARGE SCALE GENOMIC DNA]</scope>
    <source>
        <strain evidence="2 3">JCM 16373</strain>
    </source>
</reference>
<keyword evidence="1" id="KW-1133">Transmembrane helix</keyword>
<dbReference type="Proteomes" id="UP001501447">
    <property type="component" value="Unassembled WGS sequence"/>
</dbReference>
<gene>
    <name evidence="2" type="ORF">GCM10009863_43430</name>
</gene>
<proteinExistence type="predicted"/>